<comment type="subcellular location">
    <subcellularLocation>
        <location evidence="1">Nucleus</location>
    </subcellularLocation>
</comment>
<dbReference type="PROSITE" id="PS51253">
    <property type="entry name" value="HTH_CENPB"/>
    <property type="match status" value="1"/>
</dbReference>
<gene>
    <name evidence="4" type="ORF">LAZ67_13001608</name>
</gene>
<dbReference type="PANTHER" id="PTHR46599:SF6">
    <property type="entry name" value="DUAL SPECIFICITY PHOSPHATASE 26"/>
    <property type="match status" value="1"/>
</dbReference>
<evidence type="ECO:0000313" key="5">
    <source>
        <dbReference type="Proteomes" id="UP001235939"/>
    </source>
</evidence>
<accession>A0ABY6L6H3</accession>
<dbReference type="InterPro" id="IPR029526">
    <property type="entry name" value="PGBD"/>
</dbReference>
<organism evidence="4 5">
    <name type="scientific">Cordylochernes scorpioides</name>
    <dbReference type="NCBI Taxonomy" id="51811"/>
    <lineage>
        <taxon>Eukaryota</taxon>
        <taxon>Metazoa</taxon>
        <taxon>Ecdysozoa</taxon>
        <taxon>Arthropoda</taxon>
        <taxon>Chelicerata</taxon>
        <taxon>Arachnida</taxon>
        <taxon>Pseudoscorpiones</taxon>
        <taxon>Cheliferoidea</taxon>
        <taxon>Chernetidae</taxon>
        <taxon>Cordylochernes</taxon>
    </lineage>
</organism>
<evidence type="ECO:0000256" key="1">
    <source>
        <dbReference type="ARBA" id="ARBA00004123"/>
    </source>
</evidence>
<dbReference type="Pfam" id="PF03221">
    <property type="entry name" value="HTH_Tnp_Tc5"/>
    <property type="match status" value="1"/>
</dbReference>
<keyword evidence="5" id="KW-1185">Reference proteome</keyword>
<dbReference type="SUPFAM" id="SSF46689">
    <property type="entry name" value="Homeodomain-like"/>
    <property type="match status" value="1"/>
</dbReference>
<sequence>MASTSERNQSESDMDCDEIICDLSDTSDTEIYSYNSEQNSEADEELPNDDSEFYFGKDGVTKWKKTMWQKTQIRTRSTNIISQLPGPKSEAKSIESESDAFTKIIDNDMVQKIVDCTNAYISNIKEHFSRERDAKLTTVTEILALFGLLIMSGVKRAAHLTYKELWAVDGSGVEIVRAIMSQDRFLFLLRCLRFDDITTRKERKKLDKLAPNREFVEAFVYNCKKLYTPGEYNTIDEKLIPFRGRCGFRQYMPNKPAKYGLKIYTISDARTFYTFNFEIYCGKQPDGSYKKSNSPDDIVKRLITPISGTSRNITTDNWYTSYKLSQDLLTEHKLTLVGTLKKNKKEIPKIFLPNRNRPKYNSIFGFTQNTTLVSYVPKKSKAVLLLSTMHSTPTIDEESGFKLKPEIVTFYNLTKGGVDMVNQMCGTYSVGRRTNRWPLCLFFDLLNVAGINSEIIFKSLNINSPRVPRRIFLKNISLQLFQDHLKIRSQLKNLPRSLHDLIILHCKKAESPEIEMSVESEPKKRKRCYVCPSTKEKTEKALVIWIEDLTQKRIPLDGHLIKMKALKFYKELKESEPSTSSRESNPQFSASTGWLTGFIKRHSFHNLKIKGEVASADEEAARKYPEKLAKIIKDGGYCAHIKSSMLMKQDCFGKKCQPVLTLQSPKKMPVVLRLLKIELLYCCAAMHLAIEC</sequence>
<dbReference type="EMBL" id="CP092875">
    <property type="protein sequence ID" value="UYV75871.1"/>
    <property type="molecule type" value="Genomic_DNA"/>
</dbReference>
<feature type="domain" description="HTH CENPB-type" evidence="3">
    <location>
        <begin position="526"/>
        <end position="608"/>
    </location>
</feature>
<dbReference type="InterPro" id="IPR009057">
    <property type="entry name" value="Homeodomain-like_sf"/>
</dbReference>
<dbReference type="InterPro" id="IPR006600">
    <property type="entry name" value="HTH_CenpB_DNA-bd_dom"/>
</dbReference>
<dbReference type="Gene3D" id="1.10.10.60">
    <property type="entry name" value="Homeodomain-like"/>
    <property type="match status" value="1"/>
</dbReference>
<dbReference type="Proteomes" id="UP001235939">
    <property type="component" value="Chromosome 13"/>
</dbReference>
<protein>
    <recommendedName>
        <fullName evidence="3">HTH CENPB-type domain-containing protein</fullName>
    </recommendedName>
</protein>
<dbReference type="SMART" id="SM00674">
    <property type="entry name" value="CENPB"/>
    <property type="match status" value="1"/>
</dbReference>
<evidence type="ECO:0000256" key="2">
    <source>
        <dbReference type="ARBA" id="ARBA00023125"/>
    </source>
</evidence>
<proteinExistence type="predicted"/>
<reference evidence="4 5" key="1">
    <citation type="submission" date="2022-01" db="EMBL/GenBank/DDBJ databases">
        <title>A chromosomal length assembly of Cordylochernes scorpioides.</title>
        <authorList>
            <person name="Zeh D."/>
            <person name="Zeh J."/>
        </authorList>
    </citation>
    <scope>NUCLEOTIDE SEQUENCE [LARGE SCALE GENOMIC DNA]</scope>
    <source>
        <strain evidence="4">IN4F17</strain>
        <tissue evidence="4">Whole Body</tissue>
    </source>
</reference>
<dbReference type="PANTHER" id="PTHR46599">
    <property type="entry name" value="PIGGYBAC TRANSPOSABLE ELEMENT-DERIVED PROTEIN 4"/>
    <property type="match status" value="1"/>
</dbReference>
<name>A0ABY6L6H3_9ARAC</name>
<evidence type="ECO:0000259" key="3">
    <source>
        <dbReference type="PROSITE" id="PS51253"/>
    </source>
</evidence>
<dbReference type="Pfam" id="PF13843">
    <property type="entry name" value="DDE_Tnp_1_7"/>
    <property type="match status" value="1"/>
</dbReference>
<evidence type="ECO:0000313" key="4">
    <source>
        <dbReference type="EMBL" id="UYV75871.1"/>
    </source>
</evidence>
<keyword evidence="2" id="KW-0238">DNA-binding</keyword>